<evidence type="ECO:0000256" key="6">
    <source>
        <dbReference type="SAM" id="Coils"/>
    </source>
</evidence>
<feature type="transmembrane region" description="Helical" evidence="8">
    <location>
        <begin position="78"/>
        <end position="104"/>
    </location>
</feature>
<feature type="coiled-coil region" evidence="6">
    <location>
        <begin position="207"/>
        <end position="234"/>
    </location>
</feature>
<keyword evidence="3 8" id="KW-0812">Transmembrane</keyword>
<keyword evidence="5 8" id="KW-0472">Membrane</keyword>
<sequence>MTTGALTVPQTAFGCAAALGAAAVMWSLHGPDRELRRARLLFAGGGAAGGGVRPPGWAVEQYARLCRLARERSELACLPIGGLVALLGGSVLPLLAAAVAVPLVRRWLAARREQREREAREAAVIDLCGTVAGDLRAGRQPGEALAEAPVGELGPHWAAVAAAARFGGDVPQALRGVGRLPGGEGLCGMAACWQVAVDGGAGLAAGLERVAAALSAERDQREELRAQLAGTRSTALMLAALPVLALLMGAALGAAPLRVLLHTPAGLGCLALGGALEGAGVAWTRRIVRVAEGTDRSAEGARRNAGEPVPGPGGPGRRATAVRHTGKAGTL</sequence>
<evidence type="ECO:0000256" key="3">
    <source>
        <dbReference type="ARBA" id="ARBA00022692"/>
    </source>
</evidence>
<keyword evidence="11" id="KW-1185">Reference proteome</keyword>
<gene>
    <name evidence="10" type="ORF">ACFP1Z_25540</name>
</gene>
<feature type="transmembrane region" description="Helical" evidence="8">
    <location>
        <begin position="6"/>
        <end position="28"/>
    </location>
</feature>
<evidence type="ECO:0000256" key="7">
    <source>
        <dbReference type="SAM" id="MobiDB-lite"/>
    </source>
</evidence>
<dbReference type="PANTHER" id="PTHR35007:SF4">
    <property type="entry name" value="CONSERVED TRANSMEMBRANE PROTEIN-RELATED"/>
    <property type="match status" value="1"/>
</dbReference>
<feature type="transmembrane region" description="Helical" evidence="8">
    <location>
        <begin position="261"/>
        <end position="283"/>
    </location>
</feature>
<evidence type="ECO:0000256" key="8">
    <source>
        <dbReference type="SAM" id="Phobius"/>
    </source>
</evidence>
<comment type="caution">
    <text evidence="10">The sequence shown here is derived from an EMBL/GenBank/DDBJ whole genome shotgun (WGS) entry which is preliminary data.</text>
</comment>
<keyword evidence="4 8" id="KW-1133">Transmembrane helix</keyword>
<evidence type="ECO:0000313" key="11">
    <source>
        <dbReference type="Proteomes" id="UP001596083"/>
    </source>
</evidence>
<evidence type="ECO:0000256" key="2">
    <source>
        <dbReference type="ARBA" id="ARBA00022475"/>
    </source>
</evidence>
<evidence type="ECO:0000256" key="1">
    <source>
        <dbReference type="ARBA" id="ARBA00004651"/>
    </source>
</evidence>
<evidence type="ECO:0000313" key="10">
    <source>
        <dbReference type="EMBL" id="MFC5723532.1"/>
    </source>
</evidence>
<reference evidence="11" key="1">
    <citation type="journal article" date="2019" name="Int. J. Syst. Evol. Microbiol.">
        <title>The Global Catalogue of Microorganisms (GCM) 10K type strain sequencing project: providing services to taxonomists for standard genome sequencing and annotation.</title>
        <authorList>
            <consortium name="The Broad Institute Genomics Platform"/>
            <consortium name="The Broad Institute Genome Sequencing Center for Infectious Disease"/>
            <person name="Wu L."/>
            <person name="Ma J."/>
        </authorList>
    </citation>
    <scope>NUCLEOTIDE SEQUENCE [LARGE SCALE GENOMIC DNA]</scope>
    <source>
        <strain evidence="11">CGMCC 4.7304</strain>
    </source>
</reference>
<evidence type="ECO:0000256" key="4">
    <source>
        <dbReference type="ARBA" id="ARBA00022989"/>
    </source>
</evidence>
<dbReference type="Proteomes" id="UP001596083">
    <property type="component" value="Unassembled WGS sequence"/>
</dbReference>
<feature type="transmembrane region" description="Helical" evidence="8">
    <location>
        <begin position="235"/>
        <end position="255"/>
    </location>
</feature>
<feature type="domain" description="Type II secretion system protein GspF" evidence="9">
    <location>
        <begin position="145"/>
        <end position="248"/>
    </location>
</feature>
<keyword evidence="6" id="KW-0175">Coiled coil</keyword>
<feature type="compositionally biased region" description="Basic and acidic residues" evidence="7">
    <location>
        <begin position="294"/>
        <end position="305"/>
    </location>
</feature>
<evidence type="ECO:0000256" key="5">
    <source>
        <dbReference type="ARBA" id="ARBA00023136"/>
    </source>
</evidence>
<dbReference type="Pfam" id="PF00482">
    <property type="entry name" value="T2SSF"/>
    <property type="match status" value="1"/>
</dbReference>
<dbReference type="RefSeq" id="WP_390319814.1">
    <property type="nucleotide sequence ID" value="NZ_JBHSPB010000018.1"/>
</dbReference>
<dbReference type="EMBL" id="JBHSPB010000018">
    <property type="protein sequence ID" value="MFC5723532.1"/>
    <property type="molecule type" value="Genomic_DNA"/>
</dbReference>
<protein>
    <submittedName>
        <fullName evidence="10">Type II secretion system F family protein</fullName>
    </submittedName>
</protein>
<keyword evidence="2" id="KW-1003">Cell membrane</keyword>
<name>A0ABW0Z6Q6_9ACTN</name>
<comment type="subcellular location">
    <subcellularLocation>
        <location evidence="1">Cell membrane</location>
        <topology evidence="1">Multi-pass membrane protein</topology>
    </subcellularLocation>
</comment>
<feature type="region of interest" description="Disordered" evidence="7">
    <location>
        <begin position="294"/>
        <end position="331"/>
    </location>
</feature>
<accession>A0ABW0Z6Q6</accession>
<dbReference type="PANTHER" id="PTHR35007">
    <property type="entry name" value="INTEGRAL MEMBRANE PROTEIN-RELATED"/>
    <property type="match status" value="1"/>
</dbReference>
<dbReference type="InterPro" id="IPR018076">
    <property type="entry name" value="T2SS_GspF_dom"/>
</dbReference>
<proteinExistence type="predicted"/>
<evidence type="ECO:0000259" key="9">
    <source>
        <dbReference type="Pfam" id="PF00482"/>
    </source>
</evidence>
<organism evidence="10 11">
    <name type="scientific">Streptomyces gamaensis</name>
    <dbReference type="NCBI Taxonomy" id="1763542"/>
    <lineage>
        <taxon>Bacteria</taxon>
        <taxon>Bacillati</taxon>
        <taxon>Actinomycetota</taxon>
        <taxon>Actinomycetes</taxon>
        <taxon>Kitasatosporales</taxon>
        <taxon>Streptomycetaceae</taxon>
        <taxon>Streptomyces</taxon>
    </lineage>
</organism>
<feature type="compositionally biased region" description="Basic residues" evidence="7">
    <location>
        <begin position="320"/>
        <end position="331"/>
    </location>
</feature>